<feature type="domain" description="Type I restriction modification DNA specificity" evidence="4">
    <location>
        <begin position="67"/>
        <end position="191"/>
    </location>
</feature>
<evidence type="ECO:0000313" key="5">
    <source>
        <dbReference type="EMBL" id="NMR68728.1"/>
    </source>
</evidence>
<feature type="domain" description="Type I restriction modification DNA specificity" evidence="4">
    <location>
        <begin position="240"/>
        <end position="397"/>
    </location>
</feature>
<organism evidence="5 6">
    <name type="scientific">Vibrio breoganii</name>
    <dbReference type="NCBI Taxonomy" id="553239"/>
    <lineage>
        <taxon>Bacteria</taxon>
        <taxon>Pseudomonadati</taxon>
        <taxon>Pseudomonadota</taxon>
        <taxon>Gammaproteobacteria</taxon>
        <taxon>Vibrionales</taxon>
        <taxon>Vibrionaceae</taxon>
        <taxon>Vibrio</taxon>
    </lineage>
</organism>
<dbReference type="Gene3D" id="3.90.220.20">
    <property type="entry name" value="DNA methylase specificity domains"/>
    <property type="match status" value="2"/>
</dbReference>
<evidence type="ECO:0000256" key="3">
    <source>
        <dbReference type="ARBA" id="ARBA00023125"/>
    </source>
</evidence>
<keyword evidence="2" id="KW-0680">Restriction system</keyword>
<evidence type="ECO:0000256" key="1">
    <source>
        <dbReference type="ARBA" id="ARBA00010923"/>
    </source>
</evidence>
<evidence type="ECO:0000313" key="6">
    <source>
        <dbReference type="Proteomes" id="UP000590068"/>
    </source>
</evidence>
<dbReference type="EMBL" id="JABCJR010000003">
    <property type="protein sequence ID" value="NMR68728.1"/>
    <property type="molecule type" value="Genomic_DNA"/>
</dbReference>
<dbReference type="InterPro" id="IPR052021">
    <property type="entry name" value="Type-I_RS_S_subunit"/>
</dbReference>
<dbReference type="Proteomes" id="UP000590068">
    <property type="component" value="Unassembled WGS sequence"/>
</dbReference>
<accession>A0ABX1U2M7</accession>
<proteinExistence type="inferred from homology"/>
<dbReference type="GO" id="GO:0004519">
    <property type="term" value="F:endonuclease activity"/>
    <property type="evidence" value="ECO:0007669"/>
    <property type="project" value="UniProtKB-KW"/>
</dbReference>
<evidence type="ECO:0000259" key="4">
    <source>
        <dbReference type="Pfam" id="PF01420"/>
    </source>
</evidence>
<reference evidence="5 6" key="1">
    <citation type="submission" date="2020-04" db="EMBL/GenBank/DDBJ databases">
        <title>WGS-Seq of Vibrio isolated by the O'Toole Lab.</title>
        <authorList>
            <person name="Mckone K.P."/>
            <person name="Whitaker R."/>
            <person name="Sevigney J.L."/>
            <person name="Herring J.B."/>
            <person name="O'Toole G."/>
        </authorList>
    </citation>
    <scope>NUCLEOTIDE SEQUENCE [LARGE SCALE GENOMIC DNA]</scope>
    <source>
        <strain evidence="5 6">BS_02</strain>
    </source>
</reference>
<dbReference type="SUPFAM" id="SSF116734">
    <property type="entry name" value="DNA methylase specificity domain"/>
    <property type="match status" value="2"/>
</dbReference>
<keyword evidence="5" id="KW-0255">Endonuclease</keyword>
<keyword evidence="5" id="KW-0540">Nuclease</keyword>
<protein>
    <submittedName>
        <fullName evidence="5">Restriction endonuclease subunit S</fullName>
    </submittedName>
</protein>
<dbReference type="InterPro" id="IPR044946">
    <property type="entry name" value="Restrct_endonuc_typeI_TRD_sf"/>
</dbReference>
<comment type="similarity">
    <text evidence="1">Belongs to the type-I restriction system S methylase family.</text>
</comment>
<sequence>MRFELQSIKVKDYIDVTDYVANGSFAALKDNVTYSDTPDFAVLVRLTDHNSGWKNDLVYVDESSYKFLKKSSVQPGDVIISNVGANAGTVFRAPDLGLPMTLGPNSVLLKPKINTPEAKDFLYYFFSSPKGQHNLSSILSGSAQPKFNKTDLRNTEIPVPKGIELSEVTDLLKSLDEKISLNFETNQTLEQMAQTIFKSWFVDFDPVKAKMNGEQPEGMDAVTASLFPEKLVESELGLIPEGWEVGTLDSHTSMIIDHRGKTPKKLGSDWVEEGYPAISAKNIKSKKIVRPDTIRFIDEATYKKWMKEPLIKGDIIMTSEAPMGELYFFDGSEDFCLSQRLYGLRANSDVCSPEFLFNWLQTTKAKADMEGRASGTTALGIKQAELRKVKILTPPRELLEKYSAVASNLVGMAAKNNAQNTVLEDLRDTLLPKLLSGEIDLETTIEN</sequence>
<dbReference type="RefSeq" id="WP_102454652.1">
    <property type="nucleotide sequence ID" value="NZ_JABBXC010000008.1"/>
</dbReference>
<dbReference type="PANTHER" id="PTHR30408">
    <property type="entry name" value="TYPE-1 RESTRICTION ENZYME ECOKI SPECIFICITY PROTEIN"/>
    <property type="match status" value="1"/>
</dbReference>
<dbReference type="PANTHER" id="PTHR30408:SF13">
    <property type="entry name" value="TYPE I RESTRICTION ENZYME HINDI SPECIFICITY SUBUNIT"/>
    <property type="match status" value="1"/>
</dbReference>
<gene>
    <name evidence="5" type="ORF">HJ568_01920</name>
</gene>
<keyword evidence="5" id="KW-0378">Hydrolase</keyword>
<evidence type="ECO:0000256" key="2">
    <source>
        <dbReference type="ARBA" id="ARBA00022747"/>
    </source>
</evidence>
<dbReference type="InterPro" id="IPR000055">
    <property type="entry name" value="Restrct_endonuc_typeI_TRD"/>
</dbReference>
<dbReference type="Pfam" id="PF01420">
    <property type="entry name" value="Methylase_S"/>
    <property type="match status" value="2"/>
</dbReference>
<keyword evidence="6" id="KW-1185">Reference proteome</keyword>
<name>A0ABX1U2M7_9VIBR</name>
<keyword evidence="3" id="KW-0238">DNA-binding</keyword>
<comment type="caution">
    <text evidence="5">The sequence shown here is derived from an EMBL/GenBank/DDBJ whole genome shotgun (WGS) entry which is preliminary data.</text>
</comment>